<reference evidence="1" key="1">
    <citation type="submission" date="2020-12" db="EMBL/GenBank/DDBJ databases">
        <title>Enhanced detection system for hospital associated transmission using whole genome sequencing surveillance.</title>
        <authorList>
            <person name="Harrison L.H."/>
            <person name="Van Tyne D."/>
            <person name="Marsh J.W."/>
            <person name="Griffith M.P."/>
            <person name="Snyder D.J."/>
            <person name="Cooper V.S."/>
            <person name="Mustapha M."/>
        </authorList>
    </citation>
    <scope>NUCLEOTIDE SEQUENCE</scope>
    <source>
        <strain evidence="1">PSB00042</strain>
    </source>
</reference>
<protein>
    <submittedName>
        <fullName evidence="1">Uncharacterized protein</fullName>
    </submittedName>
</protein>
<sequence length="599" mass="67783">MISYELLESISNQLAEYRADGRSRIQFDSRDPSNYGDYQWDRTVALLKDADPTGLAVAMLISAKIDATIACSQVKLERVLDEPGFFDELKEIQRIRQRLNDVLDAPLGVFMERVESLIVKISPEFAKPTKREIAVSLRDAIYCISTGMKMSWLLCEGEQPNAPVSLHYKVTVSQTLSGFVEMLKGDLPMGVHLAKIGDSATAIGFKKPGRIAYLSSMYIDVHKGRMAESQTPDKHMRDKLDLDGFDIRTPSWSSFLGRGKENEVAAEPQLKMLSRDCMIWLAMMVELTNQKIARETPSDIRLTESGKLAISHDSMVRSNLPVPYAPSWKLKIPTQAEVFESLGFSEWEKNYLRKLLEGVDEGAFMPIGDKKLALRFDTKKQAEVIDQGQAGYDYFKATELSENSTVLTSISESIAGTQEEVEKIVLRIYQRNMATWLMKLGNKQFSQHWKDDEEWFKKRLAKNAEKALNHECASVSADKHLFGVATVWEQSPKHKGFNALCFFNKKTPADTAGLLNPKNAKDIVAILGLKNESFLPEHLQGWSRVQSWTTADYQDQDAPCSERWVFADRKVTHLRSSHVFYQGMVHFTSFSHPLATRKA</sequence>
<dbReference type="Proteomes" id="UP000637061">
    <property type="component" value="Unassembled WGS sequence"/>
</dbReference>
<comment type="caution">
    <text evidence="1">The sequence shown here is derived from an EMBL/GenBank/DDBJ whole genome shotgun (WGS) entry which is preliminary data.</text>
</comment>
<organism evidence="1 2">
    <name type="scientific">Pseudomonas putida</name>
    <name type="common">Arthrobacter siderocapsulatus</name>
    <dbReference type="NCBI Taxonomy" id="303"/>
    <lineage>
        <taxon>Bacteria</taxon>
        <taxon>Pseudomonadati</taxon>
        <taxon>Pseudomonadota</taxon>
        <taxon>Gammaproteobacteria</taxon>
        <taxon>Pseudomonadales</taxon>
        <taxon>Pseudomonadaceae</taxon>
        <taxon>Pseudomonas</taxon>
    </lineage>
</organism>
<dbReference type="RefSeq" id="WP_198746868.1">
    <property type="nucleotide sequence ID" value="NZ_JAEHTE010000002.1"/>
</dbReference>
<dbReference type="EMBL" id="JAEHTE010000002">
    <property type="protein sequence ID" value="MBI6883255.1"/>
    <property type="molecule type" value="Genomic_DNA"/>
</dbReference>
<gene>
    <name evidence="1" type="ORF">JEU22_04955</name>
</gene>
<proteinExistence type="predicted"/>
<evidence type="ECO:0000313" key="2">
    <source>
        <dbReference type="Proteomes" id="UP000637061"/>
    </source>
</evidence>
<name>A0A8I1JKA6_PSEPU</name>
<dbReference type="AlphaFoldDB" id="A0A8I1JKA6"/>
<evidence type="ECO:0000313" key="1">
    <source>
        <dbReference type="EMBL" id="MBI6883255.1"/>
    </source>
</evidence>
<accession>A0A8I1JKA6</accession>